<keyword evidence="7" id="KW-0269">Exonuclease</keyword>
<dbReference type="GO" id="GO:0008409">
    <property type="term" value="F:5'-3' exonuclease activity"/>
    <property type="evidence" value="ECO:0007669"/>
    <property type="project" value="InterPro"/>
</dbReference>
<evidence type="ECO:0000256" key="3">
    <source>
        <dbReference type="ARBA" id="ARBA00023125"/>
    </source>
</evidence>
<dbReference type="SUPFAM" id="SSF47807">
    <property type="entry name" value="5' to 3' exonuclease, C-terminal subdomain"/>
    <property type="match status" value="1"/>
</dbReference>
<dbReference type="SUPFAM" id="SSF88723">
    <property type="entry name" value="PIN domain-like"/>
    <property type="match status" value="1"/>
</dbReference>
<dbReference type="Gene3D" id="3.40.50.1010">
    <property type="entry name" value="5'-nuclease"/>
    <property type="match status" value="1"/>
</dbReference>
<comment type="caution">
    <text evidence="7">The sequence shown here is derived from an EMBL/GenBank/DDBJ whole genome shotgun (WGS) entry which is preliminary data.</text>
</comment>
<dbReference type="GO" id="GO:0033567">
    <property type="term" value="P:DNA replication, Okazaki fragment processing"/>
    <property type="evidence" value="ECO:0007669"/>
    <property type="project" value="InterPro"/>
</dbReference>
<sequence>MKTETGLPTNGVYQFLKYFLHAESTFRPTHIICCWDMGKDTFRTSIYEGYKTNREHPPEELVPQFDLVKKVVELFRIPNVGVANYEADDCIGTLTANFKTEAEITVLTGDRDLLQLVDCNVQVAIMKKGIGNYDLYSMENFHEKTGIDPQQVIEVKALMGDSSDNYPGVKGIGEKTAMKLIKEYGSVDSLLRHLSELPKGIQTKITNDREMLRISRELAEIKKDVPLEFSMEEAAWNRKKEDVVKKLNEMELNHFAKLIMTTA</sequence>
<dbReference type="SMART" id="SM00279">
    <property type="entry name" value="HhH2"/>
    <property type="match status" value="1"/>
</dbReference>
<dbReference type="InterPro" id="IPR020046">
    <property type="entry name" value="5-3_exonucl_a-hlix_arch_N"/>
</dbReference>
<evidence type="ECO:0000259" key="6">
    <source>
        <dbReference type="SMART" id="SM00475"/>
    </source>
</evidence>
<evidence type="ECO:0000256" key="4">
    <source>
        <dbReference type="ARBA" id="ARBA00049957"/>
    </source>
</evidence>
<keyword evidence="3" id="KW-0238">DNA-binding</keyword>
<comment type="function">
    <text evidence="4">5'-3' exonuclease acting preferentially on double-stranded DNA.</text>
</comment>
<dbReference type="Pfam" id="PF01367">
    <property type="entry name" value="5_3_exonuc"/>
    <property type="match status" value="1"/>
</dbReference>
<dbReference type="Proteomes" id="UP000602050">
    <property type="component" value="Unassembled WGS sequence"/>
</dbReference>
<dbReference type="GO" id="GO:0003677">
    <property type="term" value="F:DNA binding"/>
    <property type="evidence" value="ECO:0007669"/>
    <property type="project" value="UniProtKB-KW"/>
</dbReference>
<name>A0A8J3EJQ5_9BACI</name>
<dbReference type="Gene3D" id="1.10.150.20">
    <property type="entry name" value="5' to 3' exonuclease, C-terminal subdomain"/>
    <property type="match status" value="1"/>
</dbReference>
<feature type="domain" description="5'-3' exonuclease" evidence="6">
    <location>
        <begin position="1"/>
        <end position="237"/>
    </location>
</feature>
<evidence type="ECO:0000313" key="8">
    <source>
        <dbReference type="Proteomes" id="UP000602050"/>
    </source>
</evidence>
<dbReference type="InterPro" id="IPR008918">
    <property type="entry name" value="HhH2"/>
</dbReference>
<evidence type="ECO:0000256" key="1">
    <source>
        <dbReference type="ARBA" id="ARBA00022722"/>
    </source>
</evidence>
<dbReference type="InterPro" id="IPR029060">
    <property type="entry name" value="PIN-like_dom_sf"/>
</dbReference>
<dbReference type="GO" id="GO:0017108">
    <property type="term" value="F:5'-flap endonuclease activity"/>
    <property type="evidence" value="ECO:0007669"/>
    <property type="project" value="InterPro"/>
</dbReference>
<dbReference type="PANTHER" id="PTHR42646">
    <property type="entry name" value="FLAP ENDONUCLEASE XNI"/>
    <property type="match status" value="1"/>
</dbReference>
<dbReference type="InterPro" id="IPR036279">
    <property type="entry name" value="5-3_exonuclease_C_sf"/>
</dbReference>
<dbReference type="InterPro" id="IPR002421">
    <property type="entry name" value="5-3_exonuclease"/>
</dbReference>
<dbReference type="AlphaFoldDB" id="A0A8J3EJQ5"/>
<reference evidence="7" key="1">
    <citation type="journal article" date="2014" name="Int. J. Syst. Evol. Microbiol.">
        <title>Complete genome sequence of Corynebacterium casei LMG S-19264T (=DSM 44701T), isolated from a smear-ripened cheese.</title>
        <authorList>
            <consortium name="US DOE Joint Genome Institute (JGI-PGF)"/>
            <person name="Walter F."/>
            <person name="Albersmeier A."/>
            <person name="Kalinowski J."/>
            <person name="Ruckert C."/>
        </authorList>
    </citation>
    <scope>NUCLEOTIDE SEQUENCE</scope>
    <source>
        <strain evidence="7">CGMCC 1.12360</strain>
    </source>
</reference>
<dbReference type="Pfam" id="PF02739">
    <property type="entry name" value="5_3_exonuc_N"/>
    <property type="match status" value="1"/>
</dbReference>
<keyword evidence="1" id="KW-0540">Nuclease</keyword>
<keyword evidence="8" id="KW-1185">Reference proteome</keyword>
<reference evidence="7" key="2">
    <citation type="submission" date="2020-09" db="EMBL/GenBank/DDBJ databases">
        <authorList>
            <person name="Sun Q."/>
            <person name="Zhou Y."/>
        </authorList>
    </citation>
    <scope>NUCLEOTIDE SEQUENCE</scope>
    <source>
        <strain evidence="7">CGMCC 1.12360</strain>
    </source>
</reference>
<dbReference type="EMBL" id="BMEV01000017">
    <property type="protein sequence ID" value="GGH74035.1"/>
    <property type="molecule type" value="Genomic_DNA"/>
</dbReference>
<accession>A0A8J3EJQ5</accession>
<proteinExistence type="predicted"/>
<evidence type="ECO:0000313" key="7">
    <source>
        <dbReference type="EMBL" id="GGH74035.1"/>
    </source>
</evidence>
<organism evidence="7 8">
    <name type="scientific">Compostibacillus humi</name>
    <dbReference type="NCBI Taxonomy" id="1245525"/>
    <lineage>
        <taxon>Bacteria</taxon>
        <taxon>Bacillati</taxon>
        <taxon>Bacillota</taxon>
        <taxon>Bacilli</taxon>
        <taxon>Bacillales</taxon>
        <taxon>Bacillaceae</taxon>
        <taxon>Compostibacillus</taxon>
    </lineage>
</organism>
<dbReference type="PANTHER" id="PTHR42646:SF2">
    <property type="entry name" value="5'-3' EXONUCLEASE FAMILY PROTEIN"/>
    <property type="match status" value="1"/>
</dbReference>
<protein>
    <recommendedName>
        <fullName evidence="5">5'-3' exonuclease</fullName>
    </recommendedName>
</protein>
<dbReference type="SMART" id="SM00475">
    <property type="entry name" value="53EXOc"/>
    <property type="match status" value="1"/>
</dbReference>
<evidence type="ECO:0000256" key="5">
    <source>
        <dbReference type="ARBA" id="ARBA00050026"/>
    </source>
</evidence>
<dbReference type="InterPro" id="IPR020045">
    <property type="entry name" value="DNA_polI_H3TH"/>
</dbReference>
<dbReference type="FunFam" id="1.10.150.20:FF:000003">
    <property type="entry name" value="DNA polymerase I"/>
    <property type="match status" value="1"/>
</dbReference>
<gene>
    <name evidence="7" type="primary">ypcP</name>
    <name evidence="7" type="ORF">GCM10010978_12500</name>
</gene>
<dbReference type="CDD" id="cd09898">
    <property type="entry name" value="H3TH_53EXO"/>
    <property type="match status" value="1"/>
</dbReference>
<dbReference type="CDD" id="cd09859">
    <property type="entry name" value="PIN_53EXO"/>
    <property type="match status" value="1"/>
</dbReference>
<keyword evidence="2" id="KW-0378">Hydrolase</keyword>
<evidence type="ECO:0000256" key="2">
    <source>
        <dbReference type="ARBA" id="ARBA00022801"/>
    </source>
</evidence>
<dbReference type="InterPro" id="IPR038969">
    <property type="entry name" value="FEN"/>
</dbReference>